<reference evidence="5" key="1">
    <citation type="journal article" date="2009" name="Environ. Microbiol.">
        <title>Contribution of mobile genetic elements to Desulfovibrio vulgaris genome plasticity.</title>
        <authorList>
            <person name="Walker C.B."/>
            <person name="Stolyar S."/>
            <person name="Chivian D."/>
            <person name="Pinel N."/>
            <person name="Gabster J.A."/>
            <person name="Dehal P.S."/>
            <person name="He Z."/>
            <person name="Yang Z.K."/>
            <person name="Yen H.C."/>
            <person name="Zhou J."/>
            <person name="Wall J.D."/>
            <person name="Hazen T.C."/>
            <person name="Arkin A.P."/>
            <person name="Stahl D.A."/>
        </authorList>
    </citation>
    <scope>NUCLEOTIDE SEQUENCE [LARGE SCALE GENOMIC DNA]</scope>
    <source>
        <strain evidence="5">DP4</strain>
    </source>
</reference>
<dbReference type="InterPro" id="IPR013656">
    <property type="entry name" value="PAS_4"/>
</dbReference>
<dbReference type="AlphaFoldDB" id="A0A0H3A613"/>
<dbReference type="Proteomes" id="UP000009173">
    <property type="component" value="Chromosome"/>
</dbReference>
<dbReference type="InterPro" id="IPR043128">
    <property type="entry name" value="Rev_trsase/Diguanyl_cyclase"/>
</dbReference>
<dbReference type="FunFam" id="3.30.70.270:FF:000001">
    <property type="entry name" value="Diguanylate cyclase domain protein"/>
    <property type="match status" value="1"/>
</dbReference>
<dbReference type="PROSITE" id="PS50887">
    <property type="entry name" value="GGDEF"/>
    <property type="match status" value="1"/>
</dbReference>
<dbReference type="SMART" id="SM00091">
    <property type="entry name" value="PAS"/>
    <property type="match status" value="3"/>
</dbReference>
<dbReference type="InterPro" id="IPR000014">
    <property type="entry name" value="PAS"/>
</dbReference>
<dbReference type="Gene3D" id="3.30.450.20">
    <property type="entry name" value="PAS domain"/>
    <property type="match status" value="3"/>
</dbReference>
<dbReference type="NCBIfam" id="TIGR00254">
    <property type="entry name" value="GGDEF"/>
    <property type="match status" value="1"/>
</dbReference>
<dbReference type="Pfam" id="PF08448">
    <property type="entry name" value="PAS_4"/>
    <property type="match status" value="1"/>
</dbReference>
<dbReference type="Gene3D" id="3.30.70.270">
    <property type="match status" value="1"/>
</dbReference>
<feature type="domain" description="PAS" evidence="1">
    <location>
        <begin position="270"/>
        <end position="340"/>
    </location>
</feature>
<feature type="domain" description="PAC" evidence="2">
    <location>
        <begin position="343"/>
        <end position="391"/>
    </location>
</feature>
<dbReference type="PROSITE" id="PS50113">
    <property type="entry name" value="PAC"/>
    <property type="match status" value="2"/>
</dbReference>
<dbReference type="InterPro" id="IPR000700">
    <property type="entry name" value="PAS-assoc_C"/>
</dbReference>
<dbReference type="InterPro" id="IPR001610">
    <property type="entry name" value="PAC"/>
</dbReference>
<dbReference type="InterPro" id="IPR029787">
    <property type="entry name" value="Nucleotide_cyclase"/>
</dbReference>
<dbReference type="InterPro" id="IPR035965">
    <property type="entry name" value="PAS-like_dom_sf"/>
</dbReference>
<protein>
    <submittedName>
        <fullName evidence="4">Diguanylate cyclase with PAS/PAC sensor</fullName>
    </submittedName>
</protein>
<evidence type="ECO:0000259" key="2">
    <source>
        <dbReference type="PROSITE" id="PS50113"/>
    </source>
</evidence>
<dbReference type="SMART" id="SM00086">
    <property type="entry name" value="PAC"/>
    <property type="match status" value="3"/>
</dbReference>
<evidence type="ECO:0000313" key="5">
    <source>
        <dbReference type="Proteomes" id="UP000009173"/>
    </source>
</evidence>
<gene>
    <name evidence="4" type="ordered locus">Dvul_0418</name>
</gene>
<proteinExistence type="predicted"/>
<dbReference type="KEGG" id="dvl:Dvul_0418"/>
<dbReference type="InterPro" id="IPR052155">
    <property type="entry name" value="Biofilm_reg_signaling"/>
</dbReference>
<feature type="domain" description="GGDEF" evidence="3">
    <location>
        <begin position="423"/>
        <end position="558"/>
    </location>
</feature>
<dbReference type="CDD" id="cd01949">
    <property type="entry name" value="GGDEF"/>
    <property type="match status" value="1"/>
</dbReference>
<dbReference type="CDD" id="cd00130">
    <property type="entry name" value="PAS"/>
    <property type="match status" value="2"/>
</dbReference>
<evidence type="ECO:0000313" key="4">
    <source>
        <dbReference type="EMBL" id="ABM27441.1"/>
    </source>
</evidence>
<dbReference type="Pfam" id="PF00990">
    <property type="entry name" value="GGDEF"/>
    <property type="match status" value="1"/>
</dbReference>
<dbReference type="NCBIfam" id="TIGR00229">
    <property type="entry name" value="sensory_box"/>
    <property type="match status" value="2"/>
</dbReference>
<dbReference type="Pfam" id="PF08447">
    <property type="entry name" value="PAS_3"/>
    <property type="match status" value="2"/>
</dbReference>
<evidence type="ECO:0000259" key="1">
    <source>
        <dbReference type="PROSITE" id="PS50112"/>
    </source>
</evidence>
<accession>A0A0H3A613</accession>
<dbReference type="InterPro" id="IPR000160">
    <property type="entry name" value="GGDEF_dom"/>
</dbReference>
<dbReference type="HOGENOM" id="CLU_000445_11_4_7"/>
<dbReference type="PROSITE" id="PS50112">
    <property type="entry name" value="PAS"/>
    <property type="match status" value="1"/>
</dbReference>
<dbReference type="RefSeq" id="WP_011791603.1">
    <property type="nucleotide sequence ID" value="NC_008751.1"/>
</dbReference>
<dbReference type="SMART" id="SM00267">
    <property type="entry name" value="GGDEF"/>
    <property type="match status" value="1"/>
</dbReference>
<sequence length="572" mass="63449">MRGLMELYGLSAADPECAARLPSGVLLDGGSLSHHPAPMLFIEPESGGIVEANRAACAFYGHPFERLCTMFIDDINMLQRDEILARRRAAATGLANRFSMPHRLATGEVREMLVHSHPVMVGERQLLFSVVHDVTECSRMGEALRSREERLELVASSATLGLWDWDVRTGRLSVNPGWVALLGFPAGWTQRGIDDWMERIHHADRNRVLTALNAHLEGRTDRYEAEYRIHDGGDALRWVHDQGRVVRRDAVGVPARVIGLFMDVTARRYAEESRARLFELSLDMLCILDFEGRFHEVNPAWNSTLGWMVSEMLETSLGGLTHEADATAVAQALDQLAAGERVRGLEVRLRCSDGTWRWLSWSARPEVEQRRIYAVVRDVTHQKRQEVELRRMASMDALTGVSNRATFMETLADMMQRCCHDRAVASVLVMDVDNFKLVNDTWGHAVGDEVLRRLGRAMVPLLRTVDTVGRLGGEEFGVLLPGVGPEAACCVAERLRAAIAAMEVPCDDGRGEALRVTVSVGVASCPPYHSVTEVLRAADKALYRAKASGRDRVVCGPVALLEMSCPESPTIP</sequence>
<evidence type="ECO:0000259" key="3">
    <source>
        <dbReference type="PROSITE" id="PS50887"/>
    </source>
</evidence>
<dbReference type="EMBL" id="CP000527">
    <property type="protein sequence ID" value="ABM27441.1"/>
    <property type="molecule type" value="Genomic_DNA"/>
</dbReference>
<dbReference type="PANTHER" id="PTHR44757">
    <property type="entry name" value="DIGUANYLATE CYCLASE DGCP"/>
    <property type="match status" value="1"/>
</dbReference>
<dbReference type="SUPFAM" id="SSF55785">
    <property type="entry name" value="PYP-like sensor domain (PAS domain)"/>
    <property type="match status" value="3"/>
</dbReference>
<feature type="domain" description="PAC" evidence="2">
    <location>
        <begin position="223"/>
        <end position="276"/>
    </location>
</feature>
<name>A0A0H3A613_NITV4</name>
<dbReference type="InterPro" id="IPR013655">
    <property type="entry name" value="PAS_fold_3"/>
</dbReference>
<organism evidence="4 5">
    <name type="scientific">Nitratidesulfovibrio vulgaris (strain DP4)</name>
    <name type="common">Desulfovibrio vulgaris</name>
    <dbReference type="NCBI Taxonomy" id="391774"/>
    <lineage>
        <taxon>Bacteria</taxon>
        <taxon>Pseudomonadati</taxon>
        <taxon>Thermodesulfobacteriota</taxon>
        <taxon>Desulfovibrionia</taxon>
        <taxon>Desulfovibrionales</taxon>
        <taxon>Desulfovibrionaceae</taxon>
        <taxon>Nitratidesulfovibrio</taxon>
    </lineage>
</organism>
<dbReference type="SUPFAM" id="SSF55073">
    <property type="entry name" value="Nucleotide cyclase"/>
    <property type="match status" value="1"/>
</dbReference>
<dbReference type="PANTHER" id="PTHR44757:SF2">
    <property type="entry name" value="BIOFILM ARCHITECTURE MAINTENANCE PROTEIN MBAA"/>
    <property type="match status" value="1"/>
</dbReference>
<dbReference type="GO" id="GO:0003824">
    <property type="term" value="F:catalytic activity"/>
    <property type="evidence" value="ECO:0007669"/>
    <property type="project" value="UniProtKB-ARBA"/>
</dbReference>